<sequence>MTDLDIMLSIFLFIVVLTVSIGTYINRKDKTLI</sequence>
<dbReference type="Proteomes" id="UP000635628">
    <property type="component" value="Unassembled WGS sequence"/>
</dbReference>
<gene>
    <name evidence="1" type="ORF">AZO1586R_1709</name>
</gene>
<organism evidence="1 2">
    <name type="scientific">Bathymodiolus azoricus thioautotrophic gill symbiont</name>
    <dbReference type="NCBI Taxonomy" id="235205"/>
    <lineage>
        <taxon>Bacteria</taxon>
        <taxon>Pseudomonadati</taxon>
        <taxon>Pseudomonadota</taxon>
        <taxon>Gammaproteobacteria</taxon>
        <taxon>sulfur-oxidizing symbionts</taxon>
    </lineage>
</organism>
<keyword evidence="2" id="KW-1185">Reference proteome</keyword>
<dbReference type="EMBL" id="CAESAP020000246">
    <property type="protein sequence ID" value="CAB5504137.1"/>
    <property type="molecule type" value="Genomic_DNA"/>
</dbReference>
<name>A0ACA8ZRL5_9GAMM</name>
<reference evidence="1" key="1">
    <citation type="submission" date="2020-05" db="EMBL/GenBank/DDBJ databases">
        <authorList>
            <person name="Petersen J."/>
            <person name="Sayavedra L."/>
        </authorList>
    </citation>
    <scope>NUCLEOTIDE SEQUENCE</scope>
    <source>
        <strain evidence="1">B azoricus SOX Menez Gwen</strain>
    </source>
</reference>
<accession>A0ACA8ZRL5</accession>
<proteinExistence type="predicted"/>
<evidence type="ECO:0000313" key="2">
    <source>
        <dbReference type="Proteomes" id="UP000635628"/>
    </source>
</evidence>
<evidence type="ECO:0000313" key="1">
    <source>
        <dbReference type="EMBL" id="CAB5504137.1"/>
    </source>
</evidence>
<protein>
    <submittedName>
        <fullName evidence="1">Uncharacterized protein</fullName>
    </submittedName>
</protein>
<comment type="caution">
    <text evidence="1">The sequence shown here is derived from an EMBL/GenBank/DDBJ whole genome shotgun (WGS) entry which is preliminary data.</text>
</comment>